<proteinExistence type="predicted"/>
<evidence type="ECO:0000313" key="2">
    <source>
        <dbReference type="Proteomes" id="UP000039865"/>
    </source>
</evidence>
<dbReference type="AlphaFoldDB" id="A0A078AXM8"/>
<dbReference type="OMA" id="ANIRQMP"/>
<gene>
    <name evidence="1" type="primary">Contig511.g566</name>
    <name evidence="1" type="ORF">STYLEM_15088</name>
</gene>
<name>A0A078AXM8_STYLE</name>
<dbReference type="InParanoid" id="A0A078AXM8"/>
<organism evidence="1 2">
    <name type="scientific">Stylonychia lemnae</name>
    <name type="common">Ciliate</name>
    <dbReference type="NCBI Taxonomy" id="5949"/>
    <lineage>
        <taxon>Eukaryota</taxon>
        <taxon>Sar</taxon>
        <taxon>Alveolata</taxon>
        <taxon>Ciliophora</taxon>
        <taxon>Intramacronucleata</taxon>
        <taxon>Spirotrichea</taxon>
        <taxon>Stichotrichia</taxon>
        <taxon>Sporadotrichida</taxon>
        <taxon>Oxytrichidae</taxon>
        <taxon>Stylonychinae</taxon>
        <taxon>Stylonychia</taxon>
    </lineage>
</organism>
<reference evidence="1 2" key="1">
    <citation type="submission" date="2014-06" db="EMBL/GenBank/DDBJ databases">
        <authorList>
            <person name="Swart Estienne"/>
        </authorList>
    </citation>
    <scope>NUCLEOTIDE SEQUENCE [LARGE SCALE GENOMIC DNA]</scope>
    <source>
        <strain evidence="1 2">130c</strain>
    </source>
</reference>
<protein>
    <submittedName>
        <fullName evidence="1">Uncharacterized protein</fullName>
    </submittedName>
</protein>
<evidence type="ECO:0000313" key="1">
    <source>
        <dbReference type="EMBL" id="CDW85997.1"/>
    </source>
</evidence>
<sequence>MSIYDSVVSHLNNTIDKKDAHQAEIVQKGKRPLKMPKNYDFSVRNVDWRQYKKDFILRTDAVWEKSKLLDVFYSHYKSQFVYDKLMNKYMIANIRQMPLPTNEPEHFEDWRPFMGFSDVDGCVWQFKVGPAIQKPATFSKFLADKEGDAWYLCFLNFQKFMMCNEKSPVKIDEANLYNKGFWEYPCYDEVLHLLDICGADLFEPMFETYKVRLMTGTLKPQNYSRLHTQIEPYGSVSDRKVLYY</sequence>
<dbReference type="OrthoDB" id="282181at2759"/>
<keyword evidence="2" id="KW-1185">Reference proteome</keyword>
<dbReference type="EMBL" id="CCKQ01014247">
    <property type="protein sequence ID" value="CDW85997.1"/>
    <property type="molecule type" value="Genomic_DNA"/>
</dbReference>
<dbReference type="Proteomes" id="UP000039865">
    <property type="component" value="Unassembled WGS sequence"/>
</dbReference>
<accession>A0A078AXM8</accession>